<dbReference type="RefSeq" id="WP_105460077.1">
    <property type="nucleotide sequence ID" value="NZ_PVBU01000002.1"/>
</dbReference>
<evidence type="ECO:0000256" key="3">
    <source>
        <dbReference type="PIRSR" id="PIRSR004976-51"/>
    </source>
</evidence>
<organism evidence="5 7">
    <name type="scientific">Methanohalophilus euhalobius</name>
    <dbReference type="NCBI Taxonomy" id="51203"/>
    <lineage>
        <taxon>Archaea</taxon>
        <taxon>Methanobacteriati</taxon>
        <taxon>Methanobacteriota</taxon>
        <taxon>Stenosarchaea group</taxon>
        <taxon>Methanomicrobia</taxon>
        <taxon>Methanosarcinales</taxon>
        <taxon>Methanosarcinaceae</taxon>
        <taxon>Methanohalophilus</taxon>
    </lineage>
</organism>
<dbReference type="SUPFAM" id="SSF52402">
    <property type="entry name" value="Adenine nucleotide alpha hydrolases-like"/>
    <property type="match status" value="1"/>
</dbReference>
<dbReference type="GO" id="GO:0005524">
    <property type="term" value="F:ATP binding"/>
    <property type="evidence" value="ECO:0007669"/>
    <property type="project" value="UniProtKB-KW"/>
</dbReference>
<feature type="binding site" evidence="2">
    <location>
        <position position="9"/>
    </location>
    <ligand>
        <name>Zn(2+)</name>
        <dbReference type="ChEBI" id="CHEBI:29105"/>
        <label>1</label>
    </ligand>
</feature>
<keyword evidence="3" id="KW-0547">Nucleotide-binding</keyword>
<feature type="binding site" evidence="2">
    <location>
        <position position="25"/>
    </location>
    <ligand>
        <name>Zn(2+)</name>
        <dbReference type="ChEBI" id="CHEBI:29105"/>
        <label>1</label>
    </ligand>
</feature>
<keyword evidence="2" id="KW-0862">Zinc</keyword>
<dbReference type="GO" id="GO:0000049">
    <property type="term" value="F:tRNA binding"/>
    <property type="evidence" value="ECO:0007669"/>
    <property type="project" value="InterPro"/>
</dbReference>
<dbReference type="PIRSF" id="PIRSF004976">
    <property type="entry name" value="ATPase_YdaO"/>
    <property type="match status" value="1"/>
</dbReference>
<feature type="domain" description="tRNA(Ile)-lysidine/2-thiocytidine synthase N-terminal" evidence="4">
    <location>
        <begin position="53"/>
        <end position="187"/>
    </location>
</feature>
<feature type="binding site" evidence="2">
    <location>
        <position position="28"/>
    </location>
    <ligand>
        <name>Zn(2+)</name>
        <dbReference type="ChEBI" id="CHEBI:29105"/>
        <label>1</label>
    </ligand>
</feature>
<feature type="binding site" evidence="3">
    <location>
        <position position="169"/>
    </location>
    <ligand>
        <name>ATP</name>
        <dbReference type="ChEBI" id="CHEBI:30616"/>
    </ligand>
</feature>
<keyword evidence="3" id="KW-0067">ATP-binding</keyword>
<feature type="binding site" evidence="2">
    <location>
        <position position="294"/>
    </location>
    <ligand>
        <name>Zn(2+)</name>
        <dbReference type="ChEBI" id="CHEBI:29105"/>
        <label>2</label>
    </ligand>
</feature>
<feature type="binding site" evidence="3">
    <location>
        <position position="164"/>
    </location>
    <ligand>
        <name>ATP</name>
        <dbReference type="ChEBI" id="CHEBI:30616"/>
    </ligand>
</feature>
<reference evidence="5 7" key="1">
    <citation type="submission" date="2018-02" db="EMBL/GenBank/DDBJ databases">
        <title>Subsurface microbial communities from deep shales in Ohio and West Virginia, USA.</title>
        <authorList>
            <person name="Wrighton K."/>
        </authorList>
    </citation>
    <scope>NUCLEOTIDE SEQUENCE [LARGE SCALE GENOMIC DNA]</scope>
    <source>
        <strain evidence="5 7">DSM 10369</strain>
    </source>
</reference>
<feature type="binding site" evidence="2">
    <location>
        <position position="285"/>
    </location>
    <ligand>
        <name>Zn(2+)</name>
        <dbReference type="ChEBI" id="CHEBI:29105"/>
        <label>2</label>
    </ligand>
</feature>
<feature type="binding site" evidence="2">
    <location>
        <position position="12"/>
    </location>
    <ligand>
        <name>Zn(2+)</name>
        <dbReference type="ChEBI" id="CHEBI:29105"/>
        <label>1</label>
    </ligand>
</feature>
<dbReference type="EMBL" id="RJJF01000019">
    <property type="protein sequence ID" value="RNI07618.1"/>
    <property type="molecule type" value="Genomic_DNA"/>
</dbReference>
<proteinExistence type="predicted"/>
<dbReference type="GO" id="GO:0002143">
    <property type="term" value="P:tRNA wobble position uridine thiolation"/>
    <property type="evidence" value="ECO:0007669"/>
    <property type="project" value="TreeGrafter"/>
</dbReference>
<evidence type="ECO:0000256" key="1">
    <source>
        <dbReference type="ARBA" id="ARBA00022679"/>
    </source>
</evidence>
<dbReference type="GO" id="GO:0046872">
    <property type="term" value="F:metal ion binding"/>
    <property type="evidence" value="ECO:0007669"/>
    <property type="project" value="UniProtKB-KW"/>
</dbReference>
<evidence type="ECO:0000313" key="8">
    <source>
        <dbReference type="Proteomes" id="UP000273978"/>
    </source>
</evidence>
<dbReference type="PANTHER" id="PTHR11807:SF12">
    <property type="entry name" value="CYTOPLASMIC TRNA 2-THIOLATION PROTEIN 1"/>
    <property type="match status" value="1"/>
</dbReference>
<dbReference type="NCBIfam" id="TIGR00269">
    <property type="entry name" value="TIGR00269 family protein"/>
    <property type="match status" value="1"/>
</dbReference>
<accession>A0A314ZW70</accession>
<name>A0A314ZW70_9EURY</name>
<evidence type="ECO:0000313" key="6">
    <source>
        <dbReference type="EMBL" id="RNI07618.1"/>
    </source>
</evidence>
<reference evidence="6 8" key="2">
    <citation type="submission" date="2018-10" db="EMBL/GenBank/DDBJ databases">
        <title>Cultivation of a novel Methanohalophilus strain from Kebrit Deep of the Red Sea and a genomic comparison of members of the genus Methanohalophilus.</title>
        <authorList>
            <person name="Guan Y."/>
            <person name="Ngugi D.K."/>
            <person name="Stingl U."/>
        </authorList>
    </citation>
    <scope>NUCLEOTIDE SEQUENCE [LARGE SCALE GENOMIC DNA]</scope>
    <source>
        <strain evidence="6 8">DSM 10369</strain>
    </source>
</reference>
<feature type="binding site" evidence="3">
    <location>
        <position position="87"/>
    </location>
    <ligand>
        <name>ATP</name>
        <dbReference type="ChEBI" id="CHEBI:30616"/>
    </ligand>
</feature>
<keyword evidence="1" id="KW-0808">Transferase</keyword>
<dbReference type="Proteomes" id="UP000251060">
    <property type="component" value="Unassembled WGS sequence"/>
</dbReference>
<evidence type="ECO:0000256" key="2">
    <source>
        <dbReference type="PIRSR" id="PIRSR004976-50"/>
    </source>
</evidence>
<dbReference type="Gene3D" id="3.40.50.620">
    <property type="entry name" value="HUPs"/>
    <property type="match status" value="1"/>
</dbReference>
<dbReference type="GO" id="GO:0002144">
    <property type="term" value="C:cytosolic tRNA wobble base thiouridylase complex"/>
    <property type="evidence" value="ECO:0007669"/>
    <property type="project" value="TreeGrafter"/>
</dbReference>
<protein>
    <submittedName>
        <fullName evidence="6">TIGR00269 family protein</fullName>
    </submittedName>
</protein>
<evidence type="ECO:0000313" key="7">
    <source>
        <dbReference type="Proteomes" id="UP000251060"/>
    </source>
</evidence>
<feature type="binding site" evidence="2">
    <location>
        <position position="297"/>
    </location>
    <ligand>
        <name>Zn(2+)</name>
        <dbReference type="ChEBI" id="CHEBI:29105"/>
        <label>2</label>
    </ligand>
</feature>
<gene>
    <name evidence="5" type="ORF">B0H22_10233</name>
    <name evidence="6" type="ORF">EDD83_08760</name>
</gene>
<feature type="binding site" evidence="3">
    <location>
        <position position="62"/>
    </location>
    <ligand>
        <name>ATP</name>
        <dbReference type="ChEBI" id="CHEBI:30616"/>
    </ligand>
</feature>
<dbReference type="Proteomes" id="UP000273978">
    <property type="component" value="Unassembled WGS sequence"/>
</dbReference>
<dbReference type="Pfam" id="PF01171">
    <property type="entry name" value="ATP_bind_3"/>
    <property type="match status" value="1"/>
</dbReference>
<evidence type="ECO:0000313" key="5">
    <source>
        <dbReference type="EMBL" id="PQV43312.1"/>
    </source>
</evidence>
<dbReference type="InterPro" id="IPR035107">
    <property type="entry name" value="tRNA_thiolation_TtcA_Ctu1"/>
</dbReference>
<dbReference type="InterPro" id="IPR014729">
    <property type="entry name" value="Rossmann-like_a/b/a_fold"/>
</dbReference>
<feature type="binding site" evidence="3">
    <location>
        <begin position="56"/>
        <end position="58"/>
    </location>
    <ligand>
        <name>ATP</name>
        <dbReference type="ChEBI" id="CHEBI:30616"/>
    </ligand>
</feature>
<feature type="binding site" evidence="2">
    <location>
        <position position="282"/>
    </location>
    <ligand>
        <name>Zn(2+)</name>
        <dbReference type="ChEBI" id="CHEBI:29105"/>
        <label>2</label>
    </ligand>
</feature>
<dbReference type="InterPro" id="IPR011063">
    <property type="entry name" value="TilS/TtcA_N"/>
</dbReference>
<dbReference type="GO" id="GO:0016740">
    <property type="term" value="F:transferase activity"/>
    <property type="evidence" value="ECO:0007669"/>
    <property type="project" value="UniProtKB-KW"/>
</dbReference>
<comment type="caution">
    <text evidence="5">The sequence shown here is derived from an EMBL/GenBank/DDBJ whole genome shotgun (WGS) entry which is preliminary data.</text>
</comment>
<dbReference type="EMBL" id="PVBU01000002">
    <property type="protein sequence ID" value="PQV43312.1"/>
    <property type="molecule type" value="Genomic_DNA"/>
</dbReference>
<keyword evidence="2" id="KW-0479">Metal-binding</keyword>
<dbReference type="AlphaFoldDB" id="A0A314ZW70"/>
<sequence length="307" mass="33594">MAAETPLLCKTCGANAVSGGENLLCTTHFCEMVEKKVRTHIADQNLILDNEHIAVALSGGKDSTVLLYILSKILSDFEGVKLTAITVDEGIPNYREQTLAYAQEVANFLNIEHRIISFRETFGGPLPSLLKKRNVSACTLCGVLRRKILEQETFSMAVPKLATGHSLDDEAETAMMNILTANIDAIINTASPNSGKESLRIKPFSVLNEYEIALYGILKGIFREFPECPYAGPSLRAEVRQMFLSMKTKYPNITGQFADNYNSLLSSIANVEKPSGKSKKECNICGGPTSGDICRACILVDPKNNFC</sequence>
<dbReference type="PANTHER" id="PTHR11807">
    <property type="entry name" value="ATPASES OF THE PP SUPERFAMILY-RELATED"/>
    <property type="match status" value="1"/>
</dbReference>
<dbReference type="InterPro" id="IPR000541">
    <property type="entry name" value="Ncs6/Tuc1/Ctu1"/>
</dbReference>
<evidence type="ECO:0000259" key="4">
    <source>
        <dbReference type="Pfam" id="PF01171"/>
    </source>
</evidence>